<evidence type="ECO:0000256" key="4">
    <source>
        <dbReference type="ARBA" id="ARBA00020585"/>
    </source>
</evidence>
<sequence length="745" mass="82450">MDGVALSLVEPVPPDAAAPPPPPVDPAAAPPMPAERRLDMPTQSFWRFKAKERRRRAAPKLWRTPWISRFVTFGGGLALTAYGGHEMYRVIDVGGVTTLKWALLALFVLNFSWIALSFASAVVGFFALLFSRRPPPLPESLAARTAVVMPIYNEAPSRVFGALQAILQDVEATGLGAHFDWFLLSDTTNPDIWVAEERAFAAMRRRLGPDARVYYRRREKNVSRKAGNIADFVTRWGGAYEHMVVLDADSLMAGETIVRLAAAMEADPDAGIIQTLPLIINRNTLFARVQQFAARIYGPVIAAGLAQWMGRDGNYWGHNAIIRTQAFAHHCGLPDLKGRPPFGGHILSHDFVEAALIRRAGYSVYMMPTLGGSFEESPPSLIDLSIRDRRWCQGNLQHSRILGARGFHWATRQHFLTGIFGYLTSPLWLCQLLVGIALVFQASYFRPEYFTAKFTLFPVWPRFDAERSLALFALTMAILLAPKFLGLILAMIDRETRRGSGGVVMLLVSTLFEVLMSALLAPIMMLIQTGHVFHILFGFDTGWDPQRRDDGSVPFNAIVRRHQWHVALGALTLVAGLMISPSLVAWMSPTIAGLILAIGISYITGQRWLGLVFRRAGVLITPEETTTPKIARKGRALHRLLARAGQDEENCLVAIHGDPELRALHEAWLPARPPRKRGVVSADRALAEAKLADAESLEDAVAWLDRGERLVVLGDRALLGMLARLPRRAEKEEAAAQEDATRLAS</sequence>
<evidence type="ECO:0000256" key="12">
    <source>
        <dbReference type="SAM" id="MobiDB-lite"/>
    </source>
</evidence>
<keyword evidence="8 15" id="KW-0808">Transferase</keyword>
<gene>
    <name evidence="15" type="ORF">C5689_12940</name>
</gene>
<evidence type="ECO:0000256" key="10">
    <source>
        <dbReference type="ARBA" id="ARBA00022989"/>
    </source>
</evidence>
<feature type="transmembrane region" description="Helical" evidence="13">
    <location>
        <begin position="102"/>
        <end position="130"/>
    </location>
</feature>
<evidence type="ECO:0000256" key="6">
    <source>
        <dbReference type="ARBA" id="ARBA00022519"/>
    </source>
</evidence>
<evidence type="ECO:0000256" key="7">
    <source>
        <dbReference type="ARBA" id="ARBA00022676"/>
    </source>
</evidence>
<protein>
    <recommendedName>
        <fullName evidence="4">Glucans biosynthesis glucosyltransferase H</fullName>
    </recommendedName>
</protein>
<keyword evidence="10 13" id="KW-1133">Transmembrane helix</keyword>
<dbReference type="NCBIfam" id="NF003956">
    <property type="entry name" value="PRK05454.1-3"/>
    <property type="match status" value="1"/>
</dbReference>
<keyword evidence="9 13" id="KW-0812">Transmembrane</keyword>
<evidence type="ECO:0000259" key="14">
    <source>
        <dbReference type="Pfam" id="PF13632"/>
    </source>
</evidence>
<accession>A0A2U1SP85</accession>
<comment type="caution">
    <text evidence="15">The sequence shown here is derived from an EMBL/GenBank/DDBJ whole genome shotgun (WGS) entry which is preliminary data.</text>
</comment>
<dbReference type="RefSeq" id="WP_108917689.1">
    <property type="nucleotide sequence ID" value="NZ_BGJY01000001.1"/>
</dbReference>
<feature type="compositionally biased region" description="Pro residues" evidence="12">
    <location>
        <begin position="11"/>
        <end position="33"/>
    </location>
</feature>
<evidence type="ECO:0000256" key="11">
    <source>
        <dbReference type="ARBA" id="ARBA00023136"/>
    </source>
</evidence>
<feature type="transmembrane region" description="Helical" evidence="13">
    <location>
        <begin position="504"/>
        <end position="527"/>
    </location>
</feature>
<feature type="transmembrane region" description="Helical" evidence="13">
    <location>
        <begin position="469"/>
        <end position="492"/>
    </location>
</feature>
<comment type="subcellular location">
    <subcellularLocation>
        <location evidence="1">Cell inner membrane</location>
        <topology evidence="1">Multi-pass membrane protein</topology>
    </subcellularLocation>
</comment>
<reference evidence="15 16" key="1">
    <citation type="journal article" date="2018" name="Appl. Microbiol. Biotechnol.">
        <title>Co-cultivation of the strictly anaerobic methanogen Methanosarcina barkeri with aerobic methanotrophs in an oxygen-limited membrane bioreactor.</title>
        <authorList>
            <person name="In 't Zandt M.H."/>
            <person name="van den Bosch T.J.M."/>
            <person name="Rijkers R."/>
            <person name="van Kessel M.A.H.J."/>
            <person name="Jetten M.S.M."/>
            <person name="Welte C.U."/>
        </authorList>
    </citation>
    <scope>NUCLEOTIDE SEQUENCE [LARGE SCALE GENOMIC DNA]</scope>
    <source>
        <strain evidence="15 16">DSM 17706</strain>
    </source>
</reference>
<dbReference type="GO" id="GO:0005886">
    <property type="term" value="C:plasma membrane"/>
    <property type="evidence" value="ECO:0007669"/>
    <property type="project" value="UniProtKB-SubCell"/>
</dbReference>
<dbReference type="NCBIfam" id="NF003962">
    <property type="entry name" value="PRK05454.2-5"/>
    <property type="match status" value="1"/>
</dbReference>
<evidence type="ECO:0000256" key="5">
    <source>
        <dbReference type="ARBA" id="ARBA00022475"/>
    </source>
</evidence>
<dbReference type="Pfam" id="PF13632">
    <property type="entry name" value="Glyco_trans_2_3"/>
    <property type="match status" value="1"/>
</dbReference>
<dbReference type="GO" id="GO:0016758">
    <property type="term" value="F:hexosyltransferase activity"/>
    <property type="evidence" value="ECO:0007669"/>
    <property type="project" value="TreeGrafter"/>
</dbReference>
<dbReference type="InterPro" id="IPR050321">
    <property type="entry name" value="Glycosyltr_2/OpgH_subfam"/>
</dbReference>
<feature type="transmembrane region" description="Helical" evidence="13">
    <location>
        <begin position="61"/>
        <end position="82"/>
    </location>
</feature>
<keyword evidence="6" id="KW-0997">Cell inner membrane</keyword>
<feature type="domain" description="Glycosyltransferase 2-like" evidence="14">
    <location>
        <begin position="244"/>
        <end position="467"/>
    </location>
</feature>
<feature type="region of interest" description="Disordered" evidence="12">
    <location>
        <begin position="11"/>
        <end position="35"/>
    </location>
</feature>
<proteinExistence type="inferred from homology"/>
<evidence type="ECO:0000256" key="8">
    <source>
        <dbReference type="ARBA" id="ARBA00022679"/>
    </source>
</evidence>
<evidence type="ECO:0000256" key="2">
    <source>
        <dbReference type="ARBA" id="ARBA00005001"/>
    </source>
</evidence>
<evidence type="ECO:0000313" key="15">
    <source>
        <dbReference type="EMBL" id="PWB93424.1"/>
    </source>
</evidence>
<dbReference type="Gene3D" id="3.90.550.10">
    <property type="entry name" value="Spore Coat Polysaccharide Biosynthesis Protein SpsA, Chain A"/>
    <property type="match status" value="1"/>
</dbReference>
<dbReference type="OrthoDB" id="9775281at2"/>
<organism evidence="15 16">
    <name type="scientific">Methylosinus sporium</name>
    <dbReference type="NCBI Taxonomy" id="428"/>
    <lineage>
        <taxon>Bacteria</taxon>
        <taxon>Pseudomonadati</taxon>
        <taxon>Pseudomonadota</taxon>
        <taxon>Alphaproteobacteria</taxon>
        <taxon>Hyphomicrobiales</taxon>
        <taxon>Methylocystaceae</taxon>
        <taxon>Methylosinus</taxon>
    </lineage>
</organism>
<keyword evidence="7" id="KW-0328">Glycosyltransferase</keyword>
<feature type="transmembrane region" description="Helical" evidence="13">
    <location>
        <begin position="583"/>
        <end position="605"/>
    </location>
</feature>
<name>A0A2U1SP85_METSR</name>
<keyword evidence="11 13" id="KW-0472">Membrane</keyword>
<evidence type="ECO:0000256" key="1">
    <source>
        <dbReference type="ARBA" id="ARBA00004429"/>
    </source>
</evidence>
<dbReference type="PANTHER" id="PTHR43867">
    <property type="entry name" value="CELLULOSE SYNTHASE CATALYTIC SUBUNIT A [UDP-FORMING]"/>
    <property type="match status" value="1"/>
</dbReference>
<dbReference type="SUPFAM" id="SSF53448">
    <property type="entry name" value="Nucleotide-diphospho-sugar transferases"/>
    <property type="match status" value="1"/>
</dbReference>
<comment type="pathway">
    <text evidence="2">Glycan metabolism; osmoregulated periplasmic glucan (OPG) biosynthesis.</text>
</comment>
<keyword evidence="16" id="KW-1185">Reference proteome</keyword>
<dbReference type="InterPro" id="IPR029044">
    <property type="entry name" value="Nucleotide-diphossugar_trans"/>
</dbReference>
<dbReference type="CDD" id="cd04191">
    <property type="entry name" value="Glucan_BSP_MdoH"/>
    <property type="match status" value="1"/>
</dbReference>
<dbReference type="Proteomes" id="UP000245137">
    <property type="component" value="Unassembled WGS sequence"/>
</dbReference>
<dbReference type="PANTHER" id="PTHR43867:SF5">
    <property type="entry name" value="GLUCANS BIOSYNTHESIS GLUCOSYLTRANSFERASE H"/>
    <property type="match status" value="1"/>
</dbReference>
<evidence type="ECO:0000256" key="9">
    <source>
        <dbReference type="ARBA" id="ARBA00022692"/>
    </source>
</evidence>
<comment type="similarity">
    <text evidence="3">Belongs to the glycosyltransferase 2 family. OpgH subfamily.</text>
</comment>
<evidence type="ECO:0000256" key="3">
    <source>
        <dbReference type="ARBA" id="ARBA00009337"/>
    </source>
</evidence>
<dbReference type="InterPro" id="IPR001173">
    <property type="entry name" value="Glyco_trans_2-like"/>
</dbReference>
<dbReference type="EMBL" id="PUIV01000021">
    <property type="protein sequence ID" value="PWB93424.1"/>
    <property type="molecule type" value="Genomic_DNA"/>
</dbReference>
<feature type="transmembrane region" description="Helical" evidence="13">
    <location>
        <begin position="415"/>
        <end position="440"/>
    </location>
</feature>
<evidence type="ECO:0000256" key="13">
    <source>
        <dbReference type="SAM" id="Phobius"/>
    </source>
</evidence>
<keyword evidence="5" id="KW-1003">Cell membrane</keyword>
<dbReference type="AlphaFoldDB" id="A0A2U1SP85"/>
<evidence type="ECO:0000313" key="16">
    <source>
        <dbReference type="Proteomes" id="UP000245137"/>
    </source>
</evidence>
<dbReference type="NCBIfam" id="NF003958">
    <property type="entry name" value="PRK05454.2-1"/>
    <property type="match status" value="1"/>
</dbReference>